<proteinExistence type="predicted"/>
<accession>G4ZD36</accession>
<keyword evidence="2" id="KW-1185">Reference proteome</keyword>
<feature type="non-terminal residue" evidence="1">
    <location>
        <position position="1"/>
    </location>
</feature>
<organism evidence="1 2">
    <name type="scientific">Phytophthora sojae (strain P6497)</name>
    <name type="common">Soybean stem and root rot agent</name>
    <name type="synonym">Phytophthora megasperma f. sp. glycines</name>
    <dbReference type="NCBI Taxonomy" id="1094619"/>
    <lineage>
        <taxon>Eukaryota</taxon>
        <taxon>Sar</taxon>
        <taxon>Stramenopiles</taxon>
        <taxon>Oomycota</taxon>
        <taxon>Peronosporomycetes</taxon>
        <taxon>Peronosporales</taxon>
        <taxon>Peronosporaceae</taxon>
        <taxon>Phytophthora</taxon>
    </lineage>
</organism>
<dbReference type="KEGG" id="psoj:PHYSODRAFT_500985"/>
<evidence type="ECO:0000313" key="2">
    <source>
        <dbReference type="Proteomes" id="UP000002640"/>
    </source>
</evidence>
<sequence length="71" mass="7863">EGQELVANECFYKVCPLPSNSISVCQPLYVWSYMPTKAKYPLFAACGGGQVKTVPEKRLAAERRAIAAWEP</sequence>
<dbReference type="GeneID" id="20657906"/>
<dbReference type="EMBL" id="JH159154">
    <property type="protein sequence ID" value="EGZ16444.1"/>
    <property type="molecule type" value="Genomic_DNA"/>
</dbReference>
<name>G4ZD36_PHYSP</name>
<evidence type="ECO:0000313" key="1">
    <source>
        <dbReference type="EMBL" id="EGZ16444.1"/>
    </source>
</evidence>
<dbReference type="Proteomes" id="UP000002640">
    <property type="component" value="Unassembled WGS sequence"/>
</dbReference>
<dbReference type="RefSeq" id="XP_009525502.1">
    <property type="nucleotide sequence ID" value="XM_009527207.1"/>
</dbReference>
<dbReference type="InParanoid" id="G4ZD36"/>
<reference evidence="1 2" key="1">
    <citation type="journal article" date="2006" name="Science">
        <title>Phytophthora genome sequences uncover evolutionary origins and mechanisms of pathogenesis.</title>
        <authorList>
            <person name="Tyler B.M."/>
            <person name="Tripathy S."/>
            <person name="Zhang X."/>
            <person name="Dehal P."/>
            <person name="Jiang R.H."/>
            <person name="Aerts A."/>
            <person name="Arredondo F.D."/>
            <person name="Baxter L."/>
            <person name="Bensasson D."/>
            <person name="Beynon J.L."/>
            <person name="Chapman J."/>
            <person name="Damasceno C.M."/>
            <person name="Dorrance A.E."/>
            <person name="Dou D."/>
            <person name="Dickerman A.W."/>
            <person name="Dubchak I.L."/>
            <person name="Garbelotto M."/>
            <person name="Gijzen M."/>
            <person name="Gordon S.G."/>
            <person name="Govers F."/>
            <person name="Grunwald N.J."/>
            <person name="Huang W."/>
            <person name="Ivors K.L."/>
            <person name="Jones R.W."/>
            <person name="Kamoun S."/>
            <person name="Krampis K."/>
            <person name="Lamour K.H."/>
            <person name="Lee M.K."/>
            <person name="McDonald W.H."/>
            <person name="Medina M."/>
            <person name="Meijer H.J."/>
            <person name="Nordberg E.K."/>
            <person name="Maclean D.J."/>
            <person name="Ospina-Giraldo M.D."/>
            <person name="Morris P.F."/>
            <person name="Phuntumart V."/>
            <person name="Putnam N.H."/>
            <person name="Rash S."/>
            <person name="Rose J.K."/>
            <person name="Sakihama Y."/>
            <person name="Salamov A.A."/>
            <person name="Savidor A."/>
            <person name="Scheuring C.F."/>
            <person name="Smith B.M."/>
            <person name="Sobral B.W."/>
            <person name="Terry A."/>
            <person name="Torto-Alalibo T.A."/>
            <person name="Win J."/>
            <person name="Xu Z."/>
            <person name="Zhang H."/>
            <person name="Grigoriev I.V."/>
            <person name="Rokhsar D.S."/>
            <person name="Boore J.L."/>
        </authorList>
    </citation>
    <scope>NUCLEOTIDE SEQUENCE [LARGE SCALE GENOMIC DNA]</scope>
    <source>
        <strain evidence="1 2">P6497</strain>
    </source>
</reference>
<dbReference type="AlphaFoldDB" id="G4ZD36"/>
<protein>
    <recommendedName>
        <fullName evidence="3">DDE-1 domain-containing protein</fullName>
    </recommendedName>
</protein>
<gene>
    <name evidence="1" type="ORF">PHYSODRAFT_500985</name>
</gene>
<evidence type="ECO:0008006" key="3">
    <source>
        <dbReference type="Google" id="ProtNLM"/>
    </source>
</evidence>